<reference evidence="1 2" key="1">
    <citation type="journal article" date="2015" name="Sci. Rep.">
        <title>Unraveling adaptation of Pontibacter korlensis to radiation and infertility in desert through complete genome and comparative transcriptomic analysis.</title>
        <authorList>
            <person name="Dai J."/>
            <person name="Dai W."/>
            <person name="Qiu C."/>
            <person name="Yang Z."/>
            <person name="Zhang Y."/>
            <person name="Zhou M."/>
            <person name="Zhang L."/>
            <person name="Fang C."/>
            <person name="Gao Q."/>
            <person name="Yang Q."/>
            <person name="Li X."/>
            <person name="Wang Z."/>
            <person name="Wang Z."/>
            <person name="Jia Z."/>
            <person name="Chen X."/>
        </authorList>
    </citation>
    <scope>NUCLEOTIDE SEQUENCE [LARGE SCALE GENOMIC DNA]</scope>
    <source>
        <strain evidence="1 2">X14-1T</strain>
    </source>
</reference>
<dbReference type="PATRIC" id="fig|400092.3.peg.3490"/>
<name>A0A0E3ZHY9_9BACT</name>
<proteinExistence type="predicted"/>
<dbReference type="AlphaFoldDB" id="A0A0E3ZHY9"/>
<protein>
    <submittedName>
        <fullName evidence="1">Uncharacterized protein</fullName>
    </submittedName>
</protein>
<dbReference type="HOGENOM" id="CLU_2718900_0_0_10"/>
<keyword evidence="2" id="KW-1185">Reference proteome</keyword>
<sequence length="72" mass="7798">MRCKERRGNCLSQFFAGYTSPDRFLLHLLPAKGSYFELANYGLLGLDMAIGLGVGTSLDKKAAASSKQLAVE</sequence>
<evidence type="ECO:0000313" key="1">
    <source>
        <dbReference type="EMBL" id="AKD04305.1"/>
    </source>
</evidence>
<evidence type="ECO:0000313" key="2">
    <source>
        <dbReference type="Proteomes" id="UP000033109"/>
    </source>
</evidence>
<accession>A0A0E3ZHY9</accession>
<gene>
    <name evidence="1" type="ORF">PKOR_15925</name>
</gene>
<dbReference type="EMBL" id="CP009621">
    <property type="protein sequence ID" value="AKD04305.1"/>
    <property type="molecule type" value="Genomic_DNA"/>
</dbReference>
<dbReference type="Proteomes" id="UP000033109">
    <property type="component" value="Chromosome"/>
</dbReference>
<dbReference type="KEGG" id="pko:PKOR_15925"/>
<organism evidence="1 2">
    <name type="scientific">Pontibacter korlensis</name>
    <dbReference type="NCBI Taxonomy" id="400092"/>
    <lineage>
        <taxon>Bacteria</taxon>
        <taxon>Pseudomonadati</taxon>
        <taxon>Bacteroidota</taxon>
        <taxon>Cytophagia</taxon>
        <taxon>Cytophagales</taxon>
        <taxon>Hymenobacteraceae</taxon>
        <taxon>Pontibacter</taxon>
    </lineage>
</organism>